<sequence>MSQKANAMRSLYMTNSPRWLLCALLSHPDSSTDTDSVISDNYAPNCVFQDPLLKVKGISNVKAQFRLLKVMLKRIDDKFISSGVAAGEAEGTSIITHIMVLRPLLWPWDINIEVTTHMRVDRATGLICEHTDHWSIASLLANVPLLNRLADVSRTLFGTVSSMATHLLLPARKQHGS</sequence>
<dbReference type="AlphaFoldDB" id="A0A836CFR4"/>
<name>A0A836CFR4_9STRA</name>
<dbReference type="InterPro" id="IPR032710">
    <property type="entry name" value="NTF2-like_dom_sf"/>
</dbReference>
<evidence type="ECO:0000313" key="1">
    <source>
        <dbReference type="EMBL" id="KAG5182216.1"/>
    </source>
</evidence>
<dbReference type="EMBL" id="JAFCMP010000257">
    <property type="protein sequence ID" value="KAG5182216.1"/>
    <property type="molecule type" value="Genomic_DNA"/>
</dbReference>
<organism evidence="1 2">
    <name type="scientific">Tribonema minus</name>
    <dbReference type="NCBI Taxonomy" id="303371"/>
    <lineage>
        <taxon>Eukaryota</taxon>
        <taxon>Sar</taxon>
        <taxon>Stramenopiles</taxon>
        <taxon>Ochrophyta</taxon>
        <taxon>PX clade</taxon>
        <taxon>Xanthophyceae</taxon>
        <taxon>Tribonematales</taxon>
        <taxon>Tribonemataceae</taxon>
        <taxon>Tribonema</taxon>
    </lineage>
</organism>
<keyword evidence="2" id="KW-1185">Reference proteome</keyword>
<dbReference type="SUPFAM" id="SSF54427">
    <property type="entry name" value="NTF2-like"/>
    <property type="match status" value="1"/>
</dbReference>
<accession>A0A836CFR4</accession>
<proteinExistence type="predicted"/>
<gene>
    <name evidence="1" type="ORF">JKP88DRAFT_319398</name>
</gene>
<evidence type="ECO:0000313" key="2">
    <source>
        <dbReference type="Proteomes" id="UP000664859"/>
    </source>
</evidence>
<comment type="caution">
    <text evidence="1">The sequence shown here is derived from an EMBL/GenBank/DDBJ whole genome shotgun (WGS) entry which is preliminary data.</text>
</comment>
<protein>
    <submittedName>
        <fullName evidence="1">Uncharacterized protein</fullName>
    </submittedName>
</protein>
<reference evidence="1" key="1">
    <citation type="submission" date="2021-02" db="EMBL/GenBank/DDBJ databases">
        <title>First Annotated Genome of the Yellow-green Alga Tribonema minus.</title>
        <authorList>
            <person name="Mahan K.M."/>
        </authorList>
    </citation>
    <scope>NUCLEOTIDE SEQUENCE</scope>
    <source>
        <strain evidence="1">UTEX B ZZ1240</strain>
    </source>
</reference>
<dbReference type="OrthoDB" id="9995831at2759"/>
<dbReference type="Proteomes" id="UP000664859">
    <property type="component" value="Unassembled WGS sequence"/>
</dbReference>